<dbReference type="Proteomes" id="UP000077248">
    <property type="component" value="Unassembled WGS sequence"/>
</dbReference>
<evidence type="ECO:0000313" key="2">
    <source>
        <dbReference type="Proteomes" id="UP000077248"/>
    </source>
</evidence>
<gene>
    <name evidence="1" type="ORF">CC77DRAFT_306332</name>
</gene>
<organism evidence="1 2">
    <name type="scientific">Alternaria alternata</name>
    <name type="common">Alternaria rot fungus</name>
    <name type="synonym">Torula alternata</name>
    <dbReference type="NCBI Taxonomy" id="5599"/>
    <lineage>
        <taxon>Eukaryota</taxon>
        <taxon>Fungi</taxon>
        <taxon>Dikarya</taxon>
        <taxon>Ascomycota</taxon>
        <taxon>Pezizomycotina</taxon>
        <taxon>Dothideomycetes</taxon>
        <taxon>Pleosporomycetidae</taxon>
        <taxon>Pleosporales</taxon>
        <taxon>Pleosporineae</taxon>
        <taxon>Pleosporaceae</taxon>
        <taxon>Alternaria</taxon>
        <taxon>Alternaria sect. Alternaria</taxon>
        <taxon>Alternaria alternata complex</taxon>
    </lineage>
</organism>
<evidence type="ECO:0000313" key="1">
    <source>
        <dbReference type="EMBL" id="OAG25201.1"/>
    </source>
</evidence>
<dbReference type="GeneID" id="29116760"/>
<dbReference type="VEuPathDB" id="FungiDB:CC77DRAFT_306332"/>
<sequence>MEMKERHLVSSSLESSWFPVPANRVLGTGGSERPFKPMDRARERSAHHLGFAQVSQVLAPSRLQSWRIQNNVIDDVGNTGHTMTTHWAQSLLLQIYQPHGISVAAHPFTGTVRRSMLSPCVHQFREPRTDAHAQRRSRERIVPFCRHDWCSQVLEVPREGYLCGYSHSAFFLVNDHHQSMILCIGLRPATVICGMTMFSK</sequence>
<reference evidence="1 2" key="1">
    <citation type="submission" date="2016-05" db="EMBL/GenBank/DDBJ databases">
        <title>Comparative analysis of secretome profiles of manganese(II)-oxidizing ascomycete fungi.</title>
        <authorList>
            <consortium name="DOE Joint Genome Institute"/>
            <person name="Zeiner C.A."/>
            <person name="Purvine S.O."/>
            <person name="Zink E.M."/>
            <person name="Wu S."/>
            <person name="Pasa-Tolic L."/>
            <person name="Chaput D.L."/>
            <person name="Haridas S."/>
            <person name="Grigoriev I.V."/>
            <person name="Santelli C.M."/>
            <person name="Hansel C.M."/>
        </authorList>
    </citation>
    <scope>NUCLEOTIDE SEQUENCE [LARGE SCALE GENOMIC DNA]</scope>
    <source>
        <strain evidence="1 2">SRC1lrK2f</strain>
    </source>
</reference>
<dbReference type="RefSeq" id="XP_018390622.1">
    <property type="nucleotide sequence ID" value="XM_018531166.1"/>
</dbReference>
<protein>
    <submittedName>
        <fullName evidence="1">Uncharacterized protein</fullName>
    </submittedName>
</protein>
<dbReference type="AlphaFoldDB" id="A0A177E1A0"/>
<name>A0A177E1A0_ALTAL</name>
<dbReference type="KEGG" id="aalt:CC77DRAFT_306332"/>
<dbReference type="EMBL" id="KV441470">
    <property type="protein sequence ID" value="OAG25201.1"/>
    <property type="molecule type" value="Genomic_DNA"/>
</dbReference>
<proteinExistence type="predicted"/>
<accession>A0A177E1A0</accession>
<keyword evidence="2" id="KW-1185">Reference proteome</keyword>